<evidence type="ECO:0000259" key="8">
    <source>
        <dbReference type="Pfam" id="PF01182"/>
    </source>
</evidence>
<name>A0ABV2AWK5_9GAMM</name>
<dbReference type="Proteomes" id="UP001460888">
    <property type="component" value="Unassembled WGS sequence"/>
</dbReference>
<dbReference type="PANTHER" id="PTHR11054">
    <property type="entry name" value="6-PHOSPHOGLUCONOLACTONASE"/>
    <property type="match status" value="1"/>
</dbReference>
<feature type="domain" description="Glucosamine/galactosamine-6-phosphate isomerase" evidence="8">
    <location>
        <begin position="14"/>
        <end position="221"/>
    </location>
</feature>
<comment type="pathway">
    <text evidence="3 7">Carbohydrate degradation; pentose phosphate pathway; D-ribulose 5-phosphate from D-glucose 6-phosphate (oxidative stage): step 2/3.</text>
</comment>
<comment type="function">
    <text evidence="2 7">Hydrolysis of 6-phosphogluconolactone to 6-phosphogluconate.</text>
</comment>
<protein>
    <recommendedName>
        <fullName evidence="6 7">6-phosphogluconolactonase</fullName>
        <shortName evidence="7">6PGL</shortName>
        <ecNumber evidence="5 7">3.1.1.31</ecNumber>
    </recommendedName>
</protein>
<dbReference type="InterPro" id="IPR037171">
    <property type="entry name" value="NagB/RpiA_transferase-like"/>
</dbReference>
<evidence type="ECO:0000256" key="4">
    <source>
        <dbReference type="ARBA" id="ARBA00010662"/>
    </source>
</evidence>
<organism evidence="9 10">
    <name type="scientific">Salinisphaera dokdonensis CL-ES53</name>
    <dbReference type="NCBI Taxonomy" id="1304272"/>
    <lineage>
        <taxon>Bacteria</taxon>
        <taxon>Pseudomonadati</taxon>
        <taxon>Pseudomonadota</taxon>
        <taxon>Gammaproteobacteria</taxon>
        <taxon>Salinisphaerales</taxon>
        <taxon>Salinisphaeraceae</taxon>
        <taxon>Salinisphaera</taxon>
    </lineage>
</organism>
<reference evidence="9 10" key="1">
    <citation type="submission" date="2013-03" db="EMBL/GenBank/DDBJ databases">
        <title>Salinisphaera dokdonensis CL-ES53 Genome Sequencing.</title>
        <authorList>
            <person name="Li C."/>
            <person name="Lai Q."/>
            <person name="Shao Z."/>
        </authorList>
    </citation>
    <scope>NUCLEOTIDE SEQUENCE [LARGE SCALE GENOMIC DNA]</scope>
    <source>
        <strain evidence="9 10">CL-ES53</strain>
    </source>
</reference>
<comment type="similarity">
    <text evidence="4 7">Belongs to the glucosamine/galactosamine-6-phosphate isomerase family. 6-phosphogluconolactonase subfamily.</text>
</comment>
<evidence type="ECO:0000256" key="3">
    <source>
        <dbReference type="ARBA" id="ARBA00004961"/>
    </source>
</evidence>
<keyword evidence="7" id="KW-0378">Hydrolase</keyword>
<evidence type="ECO:0000256" key="1">
    <source>
        <dbReference type="ARBA" id="ARBA00000832"/>
    </source>
</evidence>
<comment type="caution">
    <text evidence="9">The sequence shown here is derived from an EMBL/GenBank/DDBJ whole genome shotgun (WGS) entry which is preliminary data.</text>
</comment>
<evidence type="ECO:0000313" key="10">
    <source>
        <dbReference type="Proteomes" id="UP001460888"/>
    </source>
</evidence>
<evidence type="ECO:0000313" key="9">
    <source>
        <dbReference type="EMBL" id="MES1927963.1"/>
    </source>
</evidence>
<dbReference type="CDD" id="cd01400">
    <property type="entry name" value="6PGL"/>
    <property type="match status" value="1"/>
</dbReference>
<dbReference type="EC" id="3.1.1.31" evidence="5 7"/>
<dbReference type="EMBL" id="APND01000001">
    <property type="protein sequence ID" value="MES1927963.1"/>
    <property type="molecule type" value="Genomic_DNA"/>
</dbReference>
<dbReference type="InterPro" id="IPR006148">
    <property type="entry name" value="Glc/Gal-6P_isomerase"/>
</dbReference>
<dbReference type="NCBIfam" id="TIGR01198">
    <property type="entry name" value="pgl"/>
    <property type="match status" value="1"/>
</dbReference>
<evidence type="ECO:0000256" key="5">
    <source>
        <dbReference type="ARBA" id="ARBA00013198"/>
    </source>
</evidence>
<comment type="catalytic activity">
    <reaction evidence="1 7">
        <text>6-phospho-D-glucono-1,5-lactone + H2O = 6-phospho-D-gluconate + H(+)</text>
        <dbReference type="Rhea" id="RHEA:12556"/>
        <dbReference type="ChEBI" id="CHEBI:15377"/>
        <dbReference type="ChEBI" id="CHEBI:15378"/>
        <dbReference type="ChEBI" id="CHEBI:57955"/>
        <dbReference type="ChEBI" id="CHEBI:58759"/>
        <dbReference type="EC" id="3.1.1.31"/>
    </reaction>
</comment>
<dbReference type="Pfam" id="PF01182">
    <property type="entry name" value="Glucosamine_iso"/>
    <property type="match status" value="1"/>
</dbReference>
<dbReference type="Gene3D" id="3.40.50.1360">
    <property type="match status" value="1"/>
</dbReference>
<keyword evidence="10" id="KW-1185">Reference proteome</keyword>
<dbReference type="SUPFAM" id="SSF100950">
    <property type="entry name" value="NagB/RpiA/CoA transferase-like"/>
    <property type="match status" value="1"/>
</dbReference>
<evidence type="ECO:0000256" key="6">
    <source>
        <dbReference type="ARBA" id="ARBA00020337"/>
    </source>
</evidence>
<accession>A0ABV2AWK5</accession>
<sequence length="232" mass="25192">MSMPALHEYPSRGTCAQALADALAERLREGIAKNGRATLVLSGGSSPIDLFERLALIELDWSRVTVLPSDERWVSSDHADSNEAALRQHLLYGPGNAARLFGLYRDAPTPGEALSDLNTALAELPRPFDAVVLGMGDDGHTASLFPDASNIEACLASDADCVVPDRPNDDGPARISLSLKRLLATRSLYLLFFGDDKRRVYDKACRPGPATEFPVRGVIQQDDVPVDVYWSD</sequence>
<dbReference type="InterPro" id="IPR005900">
    <property type="entry name" value="6-phosphogluconolactonase_DevB"/>
</dbReference>
<evidence type="ECO:0000256" key="2">
    <source>
        <dbReference type="ARBA" id="ARBA00002681"/>
    </source>
</evidence>
<evidence type="ECO:0000256" key="7">
    <source>
        <dbReference type="RuleBase" id="RU365095"/>
    </source>
</evidence>
<proteinExistence type="inferred from homology"/>
<gene>
    <name evidence="7" type="primary">pgl</name>
    <name evidence="9" type="ORF">SADO_01870</name>
</gene>
<dbReference type="PANTHER" id="PTHR11054:SF0">
    <property type="entry name" value="6-PHOSPHOGLUCONOLACTONASE"/>
    <property type="match status" value="1"/>
</dbReference>
<dbReference type="InterPro" id="IPR039104">
    <property type="entry name" value="6PGL"/>
</dbReference>